<sequence length="49" mass="5707">MIAYYIDKLFDNDRLAERLCEAGRASARDLYSRSDNGENLISLYKVMMD</sequence>
<name>A0A644ZJD9_9ZZZZ</name>
<dbReference type="AlphaFoldDB" id="A0A644ZJD9"/>
<reference evidence="1" key="1">
    <citation type="submission" date="2019-08" db="EMBL/GenBank/DDBJ databases">
        <authorList>
            <person name="Kucharzyk K."/>
            <person name="Murdoch R.W."/>
            <person name="Higgins S."/>
            <person name="Loffler F."/>
        </authorList>
    </citation>
    <scope>NUCLEOTIDE SEQUENCE</scope>
</reference>
<gene>
    <name evidence="1" type="ORF">SDC9_87649</name>
</gene>
<proteinExistence type="predicted"/>
<evidence type="ECO:0008006" key="2">
    <source>
        <dbReference type="Google" id="ProtNLM"/>
    </source>
</evidence>
<comment type="caution">
    <text evidence="1">The sequence shown here is derived from an EMBL/GenBank/DDBJ whole genome shotgun (WGS) entry which is preliminary data.</text>
</comment>
<organism evidence="1">
    <name type="scientific">bioreactor metagenome</name>
    <dbReference type="NCBI Taxonomy" id="1076179"/>
    <lineage>
        <taxon>unclassified sequences</taxon>
        <taxon>metagenomes</taxon>
        <taxon>ecological metagenomes</taxon>
    </lineage>
</organism>
<evidence type="ECO:0000313" key="1">
    <source>
        <dbReference type="EMBL" id="MPM41000.1"/>
    </source>
</evidence>
<accession>A0A644ZJD9</accession>
<protein>
    <recommendedName>
        <fullName evidence="2">Glycosyl transferase family 1 domain-containing protein</fullName>
    </recommendedName>
</protein>
<dbReference type="EMBL" id="VSSQ01009209">
    <property type="protein sequence ID" value="MPM41000.1"/>
    <property type="molecule type" value="Genomic_DNA"/>
</dbReference>